<keyword evidence="1" id="KW-0812">Transmembrane</keyword>
<evidence type="ECO:0000313" key="2">
    <source>
        <dbReference type="EMBL" id="PKQ64500.1"/>
    </source>
</evidence>
<feature type="transmembrane region" description="Helical" evidence="1">
    <location>
        <begin position="51"/>
        <end position="72"/>
    </location>
</feature>
<feature type="transmembrane region" description="Helical" evidence="1">
    <location>
        <begin position="126"/>
        <end position="145"/>
    </location>
</feature>
<dbReference type="EMBL" id="MVDD01000003">
    <property type="protein sequence ID" value="PKQ64500.1"/>
    <property type="molecule type" value="Genomic_DNA"/>
</dbReference>
<name>A0A2N3I2G3_9BACT</name>
<accession>A0A2N3I2G3</accession>
<evidence type="ECO:0008006" key="4">
    <source>
        <dbReference type="Google" id="ProtNLM"/>
    </source>
</evidence>
<keyword evidence="1" id="KW-0472">Membrane</keyword>
<dbReference type="RefSeq" id="WP_101260647.1">
    <property type="nucleotide sequence ID" value="NZ_MVDD01000003.1"/>
</dbReference>
<keyword evidence="3" id="KW-1185">Reference proteome</keyword>
<dbReference type="OrthoDB" id="1122955at2"/>
<feature type="transmembrane region" description="Helical" evidence="1">
    <location>
        <begin position="12"/>
        <end position="31"/>
    </location>
</feature>
<sequence>MSKSANKIRFTIYAIAFIPFILLLATGVILLKYHTGAPLESTVMGWNAHYWFSFHKLTAVLSILLILLHLFVKTDWVKNLLLSKLKARFKASNIILFIVFIICSLTALCSWLIFDGANIAELLRGIHNKLGLLLIVMFVIHLWNYRKVIVSHCKELK</sequence>
<reference evidence="2 3" key="1">
    <citation type="journal article" date="2017" name="Front. Microbiol.">
        <title>Labilibaculum manganireducens gen. nov., sp. nov. and Labilibaculum filiforme sp. nov., Novel Bacteroidetes Isolated from Subsurface Sediments of the Baltic Sea.</title>
        <authorList>
            <person name="Vandieken V."/>
            <person name="Marshall I.P."/>
            <person name="Niemann H."/>
            <person name="Engelen B."/>
            <person name="Cypionka H."/>
        </authorList>
    </citation>
    <scope>NUCLEOTIDE SEQUENCE [LARGE SCALE GENOMIC DNA]</scope>
    <source>
        <strain evidence="2 3">59.16B</strain>
    </source>
</reference>
<keyword evidence="1" id="KW-1133">Transmembrane helix</keyword>
<organism evidence="2 3">
    <name type="scientific">Labilibaculum filiforme</name>
    <dbReference type="NCBI Taxonomy" id="1940526"/>
    <lineage>
        <taxon>Bacteria</taxon>
        <taxon>Pseudomonadati</taxon>
        <taxon>Bacteroidota</taxon>
        <taxon>Bacteroidia</taxon>
        <taxon>Marinilabiliales</taxon>
        <taxon>Marinifilaceae</taxon>
        <taxon>Labilibaculum</taxon>
    </lineage>
</organism>
<gene>
    <name evidence="2" type="ORF">BZG02_06750</name>
</gene>
<evidence type="ECO:0000256" key="1">
    <source>
        <dbReference type="SAM" id="Phobius"/>
    </source>
</evidence>
<evidence type="ECO:0000313" key="3">
    <source>
        <dbReference type="Proteomes" id="UP000233535"/>
    </source>
</evidence>
<proteinExistence type="predicted"/>
<protein>
    <recommendedName>
        <fullName evidence="4">DUF4405 domain-containing protein</fullName>
    </recommendedName>
</protein>
<dbReference type="AlphaFoldDB" id="A0A2N3I2G3"/>
<feature type="transmembrane region" description="Helical" evidence="1">
    <location>
        <begin position="93"/>
        <end position="114"/>
    </location>
</feature>
<dbReference type="Proteomes" id="UP000233535">
    <property type="component" value="Unassembled WGS sequence"/>
</dbReference>
<comment type="caution">
    <text evidence="2">The sequence shown here is derived from an EMBL/GenBank/DDBJ whole genome shotgun (WGS) entry which is preliminary data.</text>
</comment>